<dbReference type="InterPro" id="IPR000866">
    <property type="entry name" value="AhpC/TSA"/>
</dbReference>
<proteinExistence type="predicted"/>
<dbReference type="PROSITE" id="PS51352">
    <property type="entry name" value="THIOREDOXIN_2"/>
    <property type="match status" value="1"/>
</dbReference>
<keyword evidence="1 6" id="KW-0575">Peroxidase</keyword>
<dbReference type="InterPro" id="IPR002065">
    <property type="entry name" value="TPX"/>
</dbReference>
<dbReference type="PANTHER" id="PTHR43110:SF1">
    <property type="entry name" value="THIOL PEROXIDASE"/>
    <property type="match status" value="1"/>
</dbReference>
<evidence type="ECO:0000313" key="6">
    <source>
        <dbReference type="EMBL" id="RSU03140.1"/>
    </source>
</evidence>
<evidence type="ECO:0000256" key="4">
    <source>
        <dbReference type="ARBA" id="ARBA00023284"/>
    </source>
</evidence>
<evidence type="ECO:0000256" key="2">
    <source>
        <dbReference type="ARBA" id="ARBA00022862"/>
    </source>
</evidence>
<gene>
    <name evidence="6" type="ORF">CBF31_05325</name>
</gene>
<dbReference type="InterPro" id="IPR050455">
    <property type="entry name" value="Tpx_Peroxidase_subfamily"/>
</dbReference>
<keyword evidence="7" id="KW-1185">Reference proteome</keyword>
<keyword evidence="2" id="KW-0049">Antioxidant</keyword>
<name>A0A430A7Q7_9ENTE</name>
<dbReference type="SUPFAM" id="SSF52833">
    <property type="entry name" value="Thioredoxin-like"/>
    <property type="match status" value="1"/>
</dbReference>
<dbReference type="Pfam" id="PF00578">
    <property type="entry name" value="AhpC-TSA"/>
    <property type="match status" value="1"/>
</dbReference>
<keyword evidence="1 6" id="KW-0560">Oxidoreductase</keyword>
<dbReference type="InterPro" id="IPR036249">
    <property type="entry name" value="Thioredoxin-like_sf"/>
</dbReference>
<sequence length="162" mass="17948">MEITLKGKPAQLEGTQVTVGEKAPEFKLNNLEDKEISLSSLKGQPVVLSIVPDINTSVCHIQTKRFNQEAANLEGIHLMTISSNTKEQQANWCAAEGVGMEMLHDPEKVFGKAYGLYIPEMDFLARTIIVIDAEGIVRYQEIVPEVAEEPNYEAALDFVKSL</sequence>
<protein>
    <submittedName>
        <fullName evidence="6">Lipid hydroperoxide peroxidase</fullName>
    </submittedName>
</protein>
<evidence type="ECO:0000259" key="5">
    <source>
        <dbReference type="PROSITE" id="PS51352"/>
    </source>
</evidence>
<reference evidence="6 7" key="1">
    <citation type="submission" date="2017-05" db="EMBL/GenBank/DDBJ databases">
        <title>Vagococcus spp. assemblies.</title>
        <authorList>
            <person name="Gulvik C.A."/>
        </authorList>
    </citation>
    <scope>NUCLEOTIDE SEQUENCE [LARGE SCALE GENOMIC DNA]</scope>
    <source>
        <strain evidence="6 7">CCUG 41755</strain>
    </source>
</reference>
<feature type="domain" description="Thioredoxin" evidence="5">
    <location>
        <begin position="17"/>
        <end position="162"/>
    </location>
</feature>
<dbReference type="AlphaFoldDB" id="A0A430A7Q7"/>
<dbReference type="OrthoDB" id="9781543at2"/>
<evidence type="ECO:0000256" key="1">
    <source>
        <dbReference type="ARBA" id="ARBA00022559"/>
    </source>
</evidence>
<dbReference type="EMBL" id="NGJY01000002">
    <property type="protein sequence ID" value="RSU03140.1"/>
    <property type="molecule type" value="Genomic_DNA"/>
</dbReference>
<dbReference type="NCBIfam" id="NF001808">
    <property type="entry name" value="PRK00522.1"/>
    <property type="match status" value="1"/>
</dbReference>
<evidence type="ECO:0000313" key="7">
    <source>
        <dbReference type="Proteomes" id="UP000287101"/>
    </source>
</evidence>
<dbReference type="RefSeq" id="WP_126831352.1">
    <property type="nucleotide sequence ID" value="NZ_CBCRYB010000004.1"/>
</dbReference>
<dbReference type="Gene3D" id="3.40.30.10">
    <property type="entry name" value="Glutaredoxin"/>
    <property type="match status" value="1"/>
</dbReference>
<dbReference type="CDD" id="cd03014">
    <property type="entry name" value="PRX_Atyp2cys"/>
    <property type="match status" value="1"/>
</dbReference>
<accession>A0A430A7Q7</accession>
<keyword evidence="4" id="KW-0676">Redox-active center</keyword>
<comment type="caution">
    <text evidence="6">The sequence shown here is derived from an EMBL/GenBank/DDBJ whole genome shotgun (WGS) entry which is preliminary data.</text>
</comment>
<evidence type="ECO:0000256" key="3">
    <source>
        <dbReference type="ARBA" id="ARBA00023157"/>
    </source>
</evidence>
<dbReference type="InterPro" id="IPR013766">
    <property type="entry name" value="Thioredoxin_domain"/>
</dbReference>
<dbReference type="GO" id="GO:0008379">
    <property type="term" value="F:thioredoxin peroxidase activity"/>
    <property type="evidence" value="ECO:0007669"/>
    <property type="project" value="InterPro"/>
</dbReference>
<dbReference type="PANTHER" id="PTHR43110">
    <property type="entry name" value="THIOL PEROXIDASE"/>
    <property type="match status" value="1"/>
</dbReference>
<dbReference type="Proteomes" id="UP000287101">
    <property type="component" value="Unassembled WGS sequence"/>
</dbReference>
<keyword evidence="3" id="KW-1015">Disulfide bond</keyword>
<organism evidence="6 7">
    <name type="scientific">Vagococcus fessus</name>
    <dbReference type="NCBI Taxonomy" id="120370"/>
    <lineage>
        <taxon>Bacteria</taxon>
        <taxon>Bacillati</taxon>
        <taxon>Bacillota</taxon>
        <taxon>Bacilli</taxon>
        <taxon>Lactobacillales</taxon>
        <taxon>Enterococcaceae</taxon>
        <taxon>Vagococcus</taxon>
    </lineage>
</organism>